<dbReference type="NCBIfam" id="TIGR00180">
    <property type="entry name" value="parB_part"/>
    <property type="match status" value="1"/>
</dbReference>
<dbReference type="Pfam" id="PF08775">
    <property type="entry name" value="ParB"/>
    <property type="match status" value="1"/>
</dbReference>
<dbReference type="EMBL" id="JTJJ01000031">
    <property type="protein sequence ID" value="KHJ68412.1"/>
    <property type="molecule type" value="Genomic_DNA"/>
</dbReference>
<dbReference type="InterPro" id="IPR003115">
    <property type="entry name" value="ParB_N"/>
</dbReference>
<dbReference type="GO" id="GO:0003677">
    <property type="term" value="F:DNA binding"/>
    <property type="evidence" value="ECO:0007669"/>
    <property type="project" value="UniProtKB-KW"/>
</dbReference>
<gene>
    <name evidence="5" type="ORF">QU24_08845</name>
</gene>
<evidence type="ECO:0000256" key="1">
    <source>
        <dbReference type="ARBA" id="ARBA00006295"/>
    </source>
</evidence>
<organism evidence="5 6">
    <name type="scientific">Pantoea rodasii</name>
    <dbReference type="NCBI Taxonomy" id="1076549"/>
    <lineage>
        <taxon>Bacteria</taxon>
        <taxon>Pseudomonadati</taxon>
        <taxon>Pseudomonadota</taxon>
        <taxon>Gammaproteobacteria</taxon>
        <taxon>Enterobacterales</taxon>
        <taxon>Erwiniaceae</taxon>
        <taxon>Pantoea</taxon>
    </lineage>
</organism>
<dbReference type="AlphaFoldDB" id="A0A0B1RB14"/>
<dbReference type="Proteomes" id="UP000030853">
    <property type="component" value="Unassembled WGS sequence"/>
</dbReference>
<dbReference type="CDD" id="cd16394">
    <property type="entry name" value="sopB_N"/>
    <property type="match status" value="1"/>
</dbReference>
<feature type="domain" description="ParB-like N-terminal" evidence="4">
    <location>
        <begin position="50"/>
        <end position="137"/>
    </location>
</feature>
<accession>A0A0B1RB14</accession>
<dbReference type="Gene3D" id="1.10.10.2830">
    <property type="match status" value="1"/>
</dbReference>
<dbReference type="InterPro" id="IPR004437">
    <property type="entry name" value="ParB/RepB/Spo0J"/>
</dbReference>
<evidence type="ECO:0000313" key="6">
    <source>
        <dbReference type="Proteomes" id="UP000030853"/>
    </source>
</evidence>
<evidence type="ECO:0000256" key="3">
    <source>
        <dbReference type="SAM" id="MobiDB-lite"/>
    </source>
</evidence>
<sequence>MSAKRITIGRTFSQTPLQTEDASEGHSQTFILSTGKRALFTLEHIAAKEIEEKTYVVMETNGRDQSGLTPESLRDIIRTIKLQQFFPAIGVQRGDRIEILDGSRRRAAALHCKTGLDVLVTEVAISAEEARRLAQDIQTAREHNLREVGMRLLSLKESGLSQKDIAQSEGLSQAKVTRALQAASVPLELVTLFPNHSELTYPDYKTLLQAYEKLQETGQTVDALIDTIGMDVDSVCARDGLAEDEVKNGILRLVRNGSQTLIQSPAKDKVVATPLWTFADKDRYARKKTRGRMFSYEFNRQSKELQEELDRVINETLSKYLNQ</sequence>
<comment type="similarity">
    <text evidence="1">Belongs to the ParB family.</text>
</comment>
<keyword evidence="2" id="KW-0238">DNA-binding</keyword>
<comment type="caution">
    <text evidence="5">The sequence shown here is derived from an EMBL/GenBank/DDBJ whole genome shotgun (WGS) entry which is preliminary data.</text>
</comment>
<protein>
    <submittedName>
        <fullName evidence="5">Chromosome partitioning protein ParB</fullName>
    </submittedName>
</protein>
<reference evidence="5 6" key="1">
    <citation type="submission" date="2014-11" db="EMBL/GenBank/DDBJ databases">
        <title>Genome sequencing of Pantoea rodasii ND03.</title>
        <authorList>
            <person name="Muhamad Yunos N.Y."/>
            <person name="Chan K.-G."/>
        </authorList>
    </citation>
    <scope>NUCLEOTIDE SEQUENCE [LARGE SCALE GENOMIC DNA]</scope>
    <source>
        <strain evidence="5 6">ND03</strain>
    </source>
</reference>
<feature type="compositionally biased region" description="Polar residues" evidence="3">
    <location>
        <begin position="10"/>
        <end position="26"/>
    </location>
</feature>
<evidence type="ECO:0000313" key="5">
    <source>
        <dbReference type="EMBL" id="KHJ68412.1"/>
    </source>
</evidence>
<name>A0A0B1RB14_9GAMM</name>
<feature type="region of interest" description="Disordered" evidence="3">
    <location>
        <begin position="1"/>
        <end position="26"/>
    </location>
</feature>
<dbReference type="RefSeq" id="WP_039330223.1">
    <property type="nucleotide sequence ID" value="NZ_JTJJ01000031.1"/>
</dbReference>
<proteinExistence type="inferred from homology"/>
<dbReference type="SUPFAM" id="SSF109709">
    <property type="entry name" value="KorB DNA-binding domain-like"/>
    <property type="match status" value="1"/>
</dbReference>
<evidence type="ECO:0000256" key="2">
    <source>
        <dbReference type="ARBA" id="ARBA00023125"/>
    </source>
</evidence>
<dbReference type="PANTHER" id="PTHR38973">
    <property type="entry name" value="PLASMID PARTITIONING CONTROL PROTEIN-RELATED"/>
    <property type="match status" value="1"/>
</dbReference>
<dbReference type="InterPro" id="IPR014884">
    <property type="entry name" value="ParB_fam_C"/>
</dbReference>
<evidence type="ECO:0000259" key="4">
    <source>
        <dbReference type="SMART" id="SM00470"/>
    </source>
</evidence>
<dbReference type="PANTHER" id="PTHR38973:SF1">
    <property type="entry name" value="PLASMID PARTITION PROTEIN B"/>
    <property type="match status" value="1"/>
</dbReference>
<dbReference type="SMART" id="SM00470">
    <property type="entry name" value="ParB"/>
    <property type="match status" value="1"/>
</dbReference>